<name>A0A378ICN0_9GAMM</name>
<dbReference type="STRING" id="28083.Lbir_1504"/>
<dbReference type="RefSeq" id="WP_083503115.1">
    <property type="nucleotide sequence ID" value="NZ_LNXT01000019.1"/>
</dbReference>
<gene>
    <name evidence="2" type="ORF">Lbir_1504</name>
    <name evidence="3" type="ORF">NCTC12437_02303</name>
</gene>
<reference evidence="2 4" key="1">
    <citation type="submission" date="2015-11" db="EMBL/GenBank/DDBJ databases">
        <title>Genomic analysis of 38 Legionella species identifies large and diverse effector repertoires.</title>
        <authorList>
            <person name="Burstein D."/>
            <person name="Amaro F."/>
            <person name="Zusman T."/>
            <person name="Lifshitz Z."/>
            <person name="Cohen O."/>
            <person name="Gilbert J.A."/>
            <person name="Pupko T."/>
            <person name="Shuman H.A."/>
            <person name="Segal G."/>
        </authorList>
    </citation>
    <scope>NUCLEOTIDE SEQUENCE [LARGE SCALE GENOMIC DNA]</scope>
    <source>
        <strain evidence="2 4">CDC#1407-AL-14</strain>
    </source>
</reference>
<dbReference type="EMBL" id="UGNW01000001">
    <property type="protein sequence ID" value="STX32512.1"/>
    <property type="molecule type" value="Genomic_DNA"/>
</dbReference>
<dbReference type="Proteomes" id="UP000054735">
    <property type="component" value="Unassembled WGS sequence"/>
</dbReference>
<organism evidence="3 5">
    <name type="scientific">Legionella birminghamensis</name>
    <dbReference type="NCBI Taxonomy" id="28083"/>
    <lineage>
        <taxon>Bacteria</taxon>
        <taxon>Pseudomonadati</taxon>
        <taxon>Pseudomonadota</taxon>
        <taxon>Gammaproteobacteria</taxon>
        <taxon>Legionellales</taxon>
        <taxon>Legionellaceae</taxon>
        <taxon>Legionella</taxon>
    </lineage>
</organism>
<proteinExistence type="predicted"/>
<keyword evidence="1" id="KW-0732">Signal</keyword>
<evidence type="ECO:0000313" key="4">
    <source>
        <dbReference type="Proteomes" id="UP000054735"/>
    </source>
</evidence>
<reference evidence="3 5" key="2">
    <citation type="submission" date="2018-06" db="EMBL/GenBank/DDBJ databases">
        <authorList>
            <consortium name="Pathogen Informatics"/>
            <person name="Doyle S."/>
        </authorList>
    </citation>
    <scope>NUCLEOTIDE SEQUENCE [LARGE SCALE GENOMIC DNA]</scope>
    <source>
        <strain evidence="3 5">NCTC12437</strain>
    </source>
</reference>
<evidence type="ECO:0000256" key="1">
    <source>
        <dbReference type="SAM" id="SignalP"/>
    </source>
</evidence>
<dbReference type="InterPro" id="IPR038706">
    <property type="entry name" value="Type_VI_SciN-like_sf"/>
</dbReference>
<protein>
    <submittedName>
        <fullName evidence="3">Type VI secretion lipoprotein</fullName>
    </submittedName>
</protein>
<dbReference type="AlphaFoldDB" id="A0A378ICN0"/>
<accession>A0A378ICN0</accession>
<evidence type="ECO:0000313" key="2">
    <source>
        <dbReference type="EMBL" id="KTC71649.1"/>
    </source>
</evidence>
<dbReference type="Proteomes" id="UP000255066">
    <property type="component" value="Unassembled WGS sequence"/>
</dbReference>
<dbReference type="Gene3D" id="2.60.40.4150">
    <property type="entry name" value="Type VI secretion system, lipoprotein SciN"/>
    <property type="match status" value="1"/>
</dbReference>
<dbReference type="OrthoDB" id="5645894at2"/>
<dbReference type="EMBL" id="LNXT01000019">
    <property type="protein sequence ID" value="KTC71649.1"/>
    <property type="molecule type" value="Genomic_DNA"/>
</dbReference>
<evidence type="ECO:0000313" key="3">
    <source>
        <dbReference type="EMBL" id="STX32512.1"/>
    </source>
</evidence>
<feature type="signal peptide" evidence="1">
    <location>
        <begin position="1"/>
        <end position="21"/>
    </location>
</feature>
<feature type="chain" id="PRO_5016954509" evidence="1">
    <location>
        <begin position="22"/>
        <end position="198"/>
    </location>
</feature>
<keyword evidence="4" id="KW-1185">Reference proteome</keyword>
<dbReference type="PROSITE" id="PS51257">
    <property type="entry name" value="PROKAR_LIPOPROTEIN"/>
    <property type="match status" value="1"/>
</dbReference>
<evidence type="ECO:0000313" key="5">
    <source>
        <dbReference type="Proteomes" id="UP000255066"/>
    </source>
</evidence>
<keyword evidence="3" id="KW-0449">Lipoprotein</keyword>
<sequence>MSVLKNLFFLSVLLITACTMGGNTKQPQLADTYQDNAILMRIEASKDLNLYNDQKHTLKLVIIQVEKVEDVQKQLMSADSIAKLLDSADDSVNSDSKPDSNKKVYMQTLFITPGTKKVFTFPRLAGARRIIVVAGYYDLVPNQVVRVFEIPVFENWKPVTFWEMNRKMGRIAICLVLGAKGINFTDSTSKETTNESLK</sequence>